<dbReference type="NCBIfam" id="NF005928">
    <property type="entry name" value="PRK07945.1"/>
    <property type="match status" value="1"/>
</dbReference>
<evidence type="ECO:0000256" key="8">
    <source>
        <dbReference type="ARBA" id="ARBA00049244"/>
    </source>
</evidence>
<evidence type="ECO:0000256" key="9">
    <source>
        <dbReference type="SAM" id="MobiDB-lite"/>
    </source>
</evidence>
<dbReference type="InterPro" id="IPR003583">
    <property type="entry name" value="Hlx-hairpin-Hlx_DNA-bd_motif"/>
</dbReference>
<accession>A0A1M6F6J7</accession>
<dbReference type="GO" id="GO:0006281">
    <property type="term" value="P:DNA repair"/>
    <property type="evidence" value="ECO:0007669"/>
    <property type="project" value="InterPro"/>
</dbReference>
<protein>
    <recommendedName>
        <fullName evidence="2">DNA-directed DNA polymerase</fullName>
        <ecNumber evidence="2">2.7.7.7</ecNumber>
    </recommendedName>
</protein>
<keyword evidence="5" id="KW-0548">Nucleotidyltransferase</keyword>
<dbReference type="GO" id="GO:0005829">
    <property type="term" value="C:cytosol"/>
    <property type="evidence" value="ECO:0007669"/>
    <property type="project" value="TreeGrafter"/>
</dbReference>
<dbReference type="EMBL" id="FQZM01000015">
    <property type="protein sequence ID" value="SHI93286.1"/>
    <property type="molecule type" value="Genomic_DNA"/>
</dbReference>
<dbReference type="PANTHER" id="PTHR36928">
    <property type="entry name" value="PHOSPHATASE YCDX-RELATED"/>
    <property type="match status" value="1"/>
</dbReference>
<keyword evidence="14" id="KW-1185">Reference proteome</keyword>
<dbReference type="SUPFAM" id="SSF47802">
    <property type="entry name" value="DNA polymerase beta, N-terminal domain-like"/>
    <property type="match status" value="1"/>
</dbReference>
<dbReference type="InterPro" id="IPR004013">
    <property type="entry name" value="PHP_dom"/>
</dbReference>
<dbReference type="InterPro" id="IPR016195">
    <property type="entry name" value="Pol/histidinol_Pase-like"/>
</dbReference>
<proteinExistence type="predicted"/>
<organism evidence="13 14">
    <name type="scientific">Desulfofundulus thermosubterraneus DSM 16057</name>
    <dbReference type="NCBI Taxonomy" id="1121432"/>
    <lineage>
        <taxon>Bacteria</taxon>
        <taxon>Bacillati</taxon>
        <taxon>Bacillota</taxon>
        <taxon>Clostridia</taxon>
        <taxon>Eubacteriales</taxon>
        <taxon>Peptococcaceae</taxon>
        <taxon>Desulfofundulus</taxon>
    </lineage>
</organism>
<dbReference type="Proteomes" id="UP000184529">
    <property type="component" value="Unassembled WGS sequence"/>
</dbReference>
<evidence type="ECO:0000256" key="5">
    <source>
        <dbReference type="ARBA" id="ARBA00022695"/>
    </source>
</evidence>
<comment type="catalytic activity">
    <reaction evidence="8">
        <text>DNA(n) + a 2'-deoxyribonucleoside 5'-triphosphate = DNA(n+1) + diphosphate</text>
        <dbReference type="Rhea" id="RHEA:22508"/>
        <dbReference type="Rhea" id="RHEA-COMP:17339"/>
        <dbReference type="Rhea" id="RHEA-COMP:17340"/>
        <dbReference type="ChEBI" id="CHEBI:33019"/>
        <dbReference type="ChEBI" id="CHEBI:61560"/>
        <dbReference type="ChEBI" id="CHEBI:173112"/>
        <dbReference type="EC" id="2.7.7.7"/>
    </reaction>
</comment>
<dbReference type="Gene3D" id="1.10.150.110">
    <property type="entry name" value="DNA polymerase beta, N-terminal domain-like"/>
    <property type="match status" value="1"/>
</dbReference>
<dbReference type="InterPro" id="IPR043519">
    <property type="entry name" value="NT_sf"/>
</dbReference>
<feature type="domain" description="Helix-hairpin-helix DNA-binding motif class 1" evidence="10">
    <location>
        <begin position="51"/>
        <end position="70"/>
    </location>
</feature>
<dbReference type="InterPro" id="IPR047967">
    <property type="entry name" value="PolX_PHP"/>
</dbReference>
<dbReference type="InterPro" id="IPR003141">
    <property type="entry name" value="Pol/His_phosphatase_N"/>
</dbReference>
<dbReference type="Pfam" id="PF14520">
    <property type="entry name" value="HHH_5"/>
    <property type="match status" value="1"/>
</dbReference>
<dbReference type="InterPro" id="IPR002054">
    <property type="entry name" value="DNA-dir_DNA_pol_X"/>
</dbReference>
<dbReference type="InterPro" id="IPR010996">
    <property type="entry name" value="HHH_MUS81"/>
</dbReference>
<feature type="domain" description="Polymerase/histidinol phosphatase N-terminal" evidence="11">
    <location>
        <begin position="358"/>
        <end position="437"/>
    </location>
</feature>
<evidence type="ECO:0000256" key="1">
    <source>
        <dbReference type="ARBA" id="ARBA00001946"/>
    </source>
</evidence>
<dbReference type="InterPro" id="IPR050243">
    <property type="entry name" value="PHP_phosphatase"/>
</dbReference>
<dbReference type="InterPro" id="IPR022311">
    <property type="entry name" value="PolX-like"/>
</dbReference>
<dbReference type="OrthoDB" id="9808747at2"/>
<dbReference type="SUPFAM" id="SSF89550">
    <property type="entry name" value="PHP domain-like"/>
    <property type="match status" value="1"/>
</dbReference>
<dbReference type="Pfam" id="PF02811">
    <property type="entry name" value="PHP"/>
    <property type="match status" value="1"/>
</dbReference>
<dbReference type="RefSeq" id="WP_072868303.1">
    <property type="nucleotide sequence ID" value="NZ_FQZM01000015.1"/>
</dbReference>
<gene>
    <name evidence="13" type="ORF">SAMN02745219_01380</name>
</gene>
<evidence type="ECO:0000259" key="12">
    <source>
        <dbReference type="SMART" id="SM00483"/>
    </source>
</evidence>
<dbReference type="Pfam" id="PF14716">
    <property type="entry name" value="HHH_8"/>
    <property type="match status" value="1"/>
</dbReference>
<evidence type="ECO:0000313" key="14">
    <source>
        <dbReference type="Proteomes" id="UP000184529"/>
    </source>
</evidence>
<keyword evidence="3" id="KW-0237">DNA synthesis</keyword>
<dbReference type="Gene3D" id="3.30.210.10">
    <property type="entry name" value="DNA polymerase, thumb domain"/>
    <property type="match status" value="1"/>
</dbReference>
<dbReference type="Gene3D" id="3.30.460.10">
    <property type="entry name" value="Beta Polymerase, domain 2"/>
    <property type="match status" value="1"/>
</dbReference>
<dbReference type="InterPro" id="IPR037160">
    <property type="entry name" value="DNA_Pol_thumb_sf"/>
</dbReference>
<feature type="region of interest" description="Disordered" evidence="9">
    <location>
        <begin position="284"/>
        <end position="306"/>
    </location>
</feature>
<dbReference type="SUPFAM" id="SSF81301">
    <property type="entry name" value="Nucleotidyltransferase"/>
    <property type="match status" value="1"/>
</dbReference>
<dbReference type="SMART" id="SM00481">
    <property type="entry name" value="POLIIIAc"/>
    <property type="match status" value="1"/>
</dbReference>
<dbReference type="Gene3D" id="1.10.150.20">
    <property type="entry name" value="5' to 3' exonuclease, C-terminal subdomain"/>
    <property type="match status" value="1"/>
</dbReference>
<evidence type="ECO:0000259" key="11">
    <source>
        <dbReference type="SMART" id="SM00481"/>
    </source>
</evidence>
<dbReference type="GO" id="GO:0042578">
    <property type="term" value="F:phosphoric ester hydrolase activity"/>
    <property type="evidence" value="ECO:0007669"/>
    <property type="project" value="TreeGrafter"/>
</dbReference>
<sequence>MQNMEISWAFRELADLLEFEGEDFFKIRAYRRAAKAIAGLEEPIVELYRRGTLASVPGIGKNILAKIGELITTGEMKKLQELRRKWPPGILEVMALPGIGPKRARFLHEQLGITSLAELEEAAREKKVRALRGMGVKTEQEILRSIELVRSRQGRILLPLAREIAGELASCIQDVPGVHKVGVAGEIRRWQETVDEIQLVAAAEDPEPLFNALAGYRRVREVLVREKDRIRVQTWWGVPVELRVVGLPAYGAVLLWATGSAEHWCQLQALAEKRGYHLDMRGLVGKDSPSGNDESALEDAPAPVPPVPGAPLPWEEEYIYRRLGLWPVPPELREGRGEVELAAGGDPPRLLEVKDVKGDLHVHTDWSDGANSILQMAQRAKEKGYHYVAITDHSHSLTVARGLSLERLQEQHSLIRELNEAENDFRILTGIEVDILARGGLDFPDEVLAEIDVVVASVHSGFRQDKETLTSRVLQAIENEHVDIIGHPTGRLLGEREAYALDMERILEAAAKYGKILEINSSPDRLDLNEHYARLARDYGVKLAVNTDAHDLRRLDEMPYGVAVARRAWLGPEDVVNTLDLPDLLKLLGSSRG</sequence>
<name>A0A1M6F6J7_9FIRM</name>
<evidence type="ECO:0000313" key="13">
    <source>
        <dbReference type="EMBL" id="SHI93286.1"/>
    </source>
</evidence>
<dbReference type="Gene3D" id="3.20.20.140">
    <property type="entry name" value="Metal-dependent hydrolases"/>
    <property type="match status" value="1"/>
</dbReference>
<dbReference type="FunFam" id="3.20.20.140:FF:000047">
    <property type="entry name" value="PHP domain-containing protein"/>
    <property type="match status" value="1"/>
</dbReference>
<feature type="domain" description="Helix-hairpin-helix DNA-binding motif class 1" evidence="10">
    <location>
        <begin position="126"/>
        <end position="145"/>
    </location>
</feature>
<feature type="domain" description="DNA-directed DNA polymerase X" evidence="12">
    <location>
        <begin position="1"/>
        <end position="334"/>
    </location>
</feature>
<evidence type="ECO:0000259" key="10">
    <source>
        <dbReference type="SMART" id="SM00278"/>
    </source>
</evidence>
<dbReference type="InterPro" id="IPR027421">
    <property type="entry name" value="DNA_pol_lamdba_lyase_dom_sf"/>
</dbReference>
<keyword evidence="7" id="KW-0239">DNA-directed DNA polymerase</keyword>
<evidence type="ECO:0000256" key="7">
    <source>
        <dbReference type="ARBA" id="ARBA00022932"/>
    </source>
</evidence>
<dbReference type="InterPro" id="IPR029398">
    <property type="entry name" value="PolB_thumb"/>
</dbReference>
<evidence type="ECO:0000256" key="2">
    <source>
        <dbReference type="ARBA" id="ARBA00012417"/>
    </source>
</evidence>
<keyword evidence="4" id="KW-0808">Transferase</keyword>
<reference evidence="14" key="1">
    <citation type="submission" date="2016-11" db="EMBL/GenBank/DDBJ databases">
        <authorList>
            <person name="Varghese N."/>
            <person name="Submissions S."/>
        </authorList>
    </citation>
    <scope>NUCLEOTIDE SEQUENCE [LARGE SCALE GENOMIC DNA]</scope>
    <source>
        <strain evidence="14">DSM 16057</strain>
    </source>
</reference>
<dbReference type="GO" id="GO:0008270">
    <property type="term" value="F:zinc ion binding"/>
    <property type="evidence" value="ECO:0007669"/>
    <property type="project" value="TreeGrafter"/>
</dbReference>
<dbReference type="GO" id="GO:0003887">
    <property type="term" value="F:DNA-directed DNA polymerase activity"/>
    <property type="evidence" value="ECO:0007669"/>
    <property type="project" value="UniProtKB-KW"/>
</dbReference>
<dbReference type="SMART" id="SM00278">
    <property type="entry name" value="HhH1"/>
    <property type="match status" value="3"/>
</dbReference>
<evidence type="ECO:0000256" key="4">
    <source>
        <dbReference type="ARBA" id="ARBA00022679"/>
    </source>
</evidence>
<dbReference type="STRING" id="1121432.SAMN02745219_01380"/>
<evidence type="ECO:0000256" key="6">
    <source>
        <dbReference type="ARBA" id="ARBA00022705"/>
    </source>
</evidence>
<dbReference type="CDD" id="cd00141">
    <property type="entry name" value="NT_POLXc"/>
    <property type="match status" value="1"/>
</dbReference>
<comment type="cofactor">
    <cofactor evidence="1">
        <name>Mg(2+)</name>
        <dbReference type="ChEBI" id="CHEBI:18420"/>
    </cofactor>
</comment>
<dbReference type="AlphaFoldDB" id="A0A1M6F6J7"/>
<dbReference type="Pfam" id="PF14791">
    <property type="entry name" value="DNA_pol_B_thumb"/>
    <property type="match status" value="1"/>
</dbReference>
<feature type="domain" description="Helix-hairpin-helix DNA-binding motif class 1" evidence="10">
    <location>
        <begin position="91"/>
        <end position="110"/>
    </location>
</feature>
<dbReference type="CDD" id="cd07436">
    <property type="entry name" value="PHP_PolX"/>
    <property type="match status" value="1"/>
</dbReference>
<dbReference type="GO" id="GO:0003677">
    <property type="term" value="F:DNA binding"/>
    <property type="evidence" value="ECO:0007669"/>
    <property type="project" value="InterPro"/>
</dbReference>
<dbReference type="PIRSF" id="PIRSF005047">
    <property type="entry name" value="UCP005047_YshC"/>
    <property type="match status" value="1"/>
</dbReference>
<keyword evidence="6" id="KW-0235">DNA replication</keyword>
<dbReference type="EC" id="2.7.7.7" evidence="2"/>
<evidence type="ECO:0000256" key="3">
    <source>
        <dbReference type="ARBA" id="ARBA00022634"/>
    </source>
</evidence>
<dbReference type="SMART" id="SM00483">
    <property type="entry name" value="POLXc"/>
    <property type="match status" value="1"/>
</dbReference>
<dbReference type="PANTHER" id="PTHR36928:SF1">
    <property type="entry name" value="PHOSPHATASE YCDX-RELATED"/>
    <property type="match status" value="1"/>
</dbReference>